<dbReference type="Proteomes" id="UP000038200">
    <property type="component" value="Unassembled WGS sequence"/>
</dbReference>
<evidence type="ECO:0000256" key="3">
    <source>
        <dbReference type="ARBA" id="ARBA00022691"/>
    </source>
</evidence>
<dbReference type="PANTHER" id="PTHR46098">
    <property type="entry name" value="TRNA (CYTOSINE(38)-C(5))-METHYLTRANSFERASE"/>
    <property type="match status" value="1"/>
</dbReference>
<dbReference type="GO" id="GO:0009307">
    <property type="term" value="P:DNA restriction-modification system"/>
    <property type="evidence" value="ECO:0007669"/>
    <property type="project" value="UniProtKB-KW"/>
</dbReference>
<dbReference type="AlphaFoldDB" id="A0A0B7IRA7"/>
<evidence type="ECO:0000313" key="10">
    <source>
        <dbReference type="Proteomes" id="UP000038200"/>
    </source>
</evidence>
<dbReference type="InterPro" id="IPR050750">
    <property type="entry name" value="C5-MTase"/>
</dbReference>
<keyword evidence="4" id="KW-0680">Restriction system</keyword>
<name>A0A0B7IRA7_9FLAO</name>
<dbReference type="InterPro" id="IPR001525">
    <property type="entry name" value="C5_MeTfrase"/>
</dbReference>
<keyword evidence="2 6" id="KW-0808">Transferase</keyword>
<organism evidence="9 10">
    <name type="scientific">Capnocytophaga canis</name>
    <dbReference type="NCBI Taxonomy" id="1848903"/>
    <lineage>
        <taxon>Bacteria</taxon>
        <taxon>Pseudomonadati</taxon>
        <taxon>Bacteroidota</taxon>
        <taxon>Flavobacteriia</taxon>
        <taxon>Flavobacteriales</taxon>
        <taxon>Flavobacteriaceae</taxon>
        <taxon>Capnocytophaga</taxon>
    </lineage>
</organism>
<dbReference type="PANTHER" id="PTHR46098:SF1">
    <property type="entry name" value="TRNA (CYTOSINE(38)-C(5))-METHYLTRANSFERASE"/>
    <property type="match status" value="1"/>
</dbReference>
<dbReference type="PRINTS" id="PR00105">
    <property type="entry name" value="C5METTRFRASE"/>
</dbReference>
<dbReference type="InterPro" id="IPR018117">
    <property type="entry name" value="C5_DNA_meth_AS"/>
</dbReference>
<proteinExistence type="inferred from homology"/>
<evidence type="ECO:0000256" key="5">
    <source>
        <dbReference type="ARBA" id="ARBA00047422"/>
    </source>
</evidence>
<evidence type="ECO:0000256" key="2">
    <source>
        <dbReference type="ARBA" id="ARBA00022679"/>
    </source>
</evidence>
<reference evidence="9 10" key="1">
    <citation type="submission" date="2015-01" db="EMBL/GenBank/DDBJ databases">
        <authorList>
            <person name="Xiang T."/>
            <person name="Song Y."/>
            <person name="Huang L."/>
            <person name="Wang B."/>
            <person name="Wu P."/>
        </authorList>
    </citation>
    <scope>NUCLEOTIDE SEQUENCE [LARGE SCALE GENOMIC DNA]</scope>
    <source>
        <strain evidence="9 10">CcD93</strain>
    </source>
</reference>
<sequence>MKILELFSGIGGFCKGFTDADYLFSEHYFSEIDKNAIANYKYNFKNAKYIGDVREVNGRIYEGIDILTFGSPCQDFSIAGKRNGLDGNRSGLIREAIRIIKEAQPRVFIWENVKGTFSSNARRDFWAILQAFANIGNYHIEWQLLNTKWLLPQNRERIYLVGILGYEGSSIVFPFRENDNVFTKSKQSNGGQSQTKLCCTTINPKFGSRADDTFIQVGDFRYDDGFRPRKDGICPTLLDNSGRGMSGFPIISLKNVTRTGSSDVRIGDGTDLAYLRHRNKRGRFHRGTAPTIDTSNNQGVVLGENLIRKLTEIECERLQGFPDDWTKFGDFENQIKEIPKTQRYKMIGNAVTTALVKEIANRLKPILL</sequence>
<dbReference type="NCBIfam" id="TIGR00675">
    <property type="entry name" value="dcm"/>
    <property type="match status" value="1"/>
</dbReference>
<dbReference type="Pfam" id="PF00145">
    <property type="entry name" value="DNA_methylase"/>
    <property type="match status" value="1"/>
</dbReference>
<dbReference type="EC" id="2.1.1.37" evidence="8"/>
<dbReference type="Gene3D" id="3.40.50.150">
    <property type="entry name" value="Vaccinia Virus protein VP39"/>
    <property type="match status" value="1"/>
</dbReference>
<dbReference type="OrthoDB" id="32195at2"/>
<keyword evidence="3 6" id="KW-0949">S-adenosyl-L-methionine</keyword>
<comment type="similarity">
    <text evidence="6 7">Belongs to the class I-like SAM-binding methyltransferase superfamily. C5-methyltransferase family.</text>
</comment>
<evidence type="ECO:0000256" key="8">
    <source>
        <dbReference type="RuleBase" id="RU000417"/>
    </source>
</evidence>
<dbReference type="Gene3D" id="3.90.120.10">
    <property type="entry name" value="DNA Methylase, subunit A, domain 2"/>
    <property type="match status" value="1"/>
</dbReference>
<evidence type="ECO:0000313" key="9">
    <source>
        <dbReference type="EMBL" id="CEN54426.1"/>
    </source>
</evidence>
<evidence type="ECO:0000256" key="1">
    <source>
        <dbReference type="ARBA" id="ARBA00022603"/>
    </source>
</evidence>
<dbReference type="InterPro" id="IPR029063">
    <property type="entry name" value="SAM-dependent_MTases_sf"/>
</dbReference>
<dbReference type="GO" id="GO:0003886">
    <property type="term" value="F:DNA (cytosine-5-)-methyltransferase activity"/>
    <property type="evidence" value="ECO:0007669"/>
    <property type="project" value="UniProtKB-EC"/>
</dbReference>
<evidence type="ECO:0000256" key="6">
    <source>
        <dbReference type="PROSITE-ProRule" id="PRU01016"/>
    </source>
</evidence>
<dbReference type="RefSeq" id="WP_042010139.1">
    <property type="nucleotide sequence ID" value="NZ_CDOL01000283.1"/>
</dbReference>
<feature type="active site" evidence="6">
    <location>
        <position position="73"/>
    </location>
</feature>
<evidence type="ECO:0000256" key="4">
    <source>
        <dbReference type="ARBA" id="ARBA00022747"/>
    </source>
</evidence>
<comment type="catalytic activity">
    <reaction evidence="5 8">
        <text>a 2'-deoxycytidine in DNA + S-adenosyl-L-methionine = a 5-methyl-2'-deoxycytidine in DNA + S-adenosyl-L-homocysteine + H(+)</text>
        <dbReference type="Rhea" id="RHEA:13681"/>
        <dbReference type="Rhea" id="RHEA-COMP:11369"/>
        <dbReference type="Rhea" id="RHEA-COMP:11370"/>
        <dbReference type="ChEBI" id="CHEBI:15378"/>
        <dbReference type="ChEBI" id="CHEBI:57856"/>
        <dbReference type="ChEBI" id="CHEBI:59789"/>
        <dbReference type="ChEBI" id="CHEBI:85452"/>
        <dbReference type="ChEBI" id="CHEBI:85454"/>
        <dbReference type="EC" id="2.1.1.37"/>
    </reaction>
</comment>
<protein>
    <recommendedName>
        <fullName evidence="8">Cytosine-specific methyltransferase</fullName>
        <ecNumber evidence="8">2.1.1.37</ecNumber>
    </recommendedName>
</protein>
<dbReference type="PROSITE" id="PS00094">
    <property type="entry name" value="C5_MTASE_1"/>
    <property type="match status" value="1"/>
</dbReference>
<dbReference type="EMBL" id="CDOL01000283">
    <property type="protein sequence ID" value="CEN54426.1"/>
    <property type="molecule type" value="Genomic_DNA"/>
</dbReference>
<dbReference type="PROSITE" id="PS51679">
    <property type="entry name" value="SAM_MT_C5"/>
    <property type="match status" value="1"/>
</dbReference>
<dbReference type="GO" id="GO:0032259">
    <property type="term" value="P:methylation"/>
    <property type="evidence" value="ECO:0007669"/>
    <property type="project" value="UniProtKB-KW"/>
</dbReference>
<evidence type="ECO:0000256" key="7">
    <source>
        <dbReference type="RuleBase" id="RU000416"/>
    </source>
</evidence>
<accession>A0A0B7IRA7</accession>
<keyword evidence="1 6" id="KW-0489">Methyltransferase</keyword>
<gene>
    <name evidence="9" type="ORF">CCAND93_90010</name>
</gene>
<dbReference type="SUPFAM" id="SSF53335">
    <property type="entry name" value="S-adenosyl-L-methionine-dependent methyltransferases"/>
    <property type="match status" value="1"/>
</dbReference>